<keyword evidence="1 2" id="KW-0732">Signal</keyword>
<feature type="signal peptide" evidence="2">
    <location>
        <begin position="1"/>
        <end position="23"/>
    </location>
</feature>
<evidence type="ECO:0000256" key="1">
    <source>
        <dbReference type="ARBA" id="ARBA00022729"/>
    </source>
</evidence>
<dbReference type="HOGENOM" id="CLU_1598295_0_0_1"/>
<dbReference type="GeneTree" id="ENSGT00910000145322"/>
<keyword evidence="4" id="KW-1185">Reference proteome</keyword>
<organism evidence="3 4">
    <name type="scientific">Loxodonta africana</name>
    <name type="common">African elephant</name>
    <dbReference type="NCBI Taxonomy" id="9785"/>
    <lineage>
        <taxon>Eukaryota</taxon>
        <taxon>Metazoa</taxon>
        <taxon>Chordata</taxon>
        <taxon>Craniata</taxon>
        <taxon>Vertebrata</taxon>
        <taxon>Euteleostomi</taxon>
        <taxon>Mammalia</taxon>
        <taxon>Eutheria</taxon>
        <taxon>Afrotheria</taxon>
        <taxon>Proboscidea</taxon>
        <taxon>Elephantidae</taxon>
        <taxon>Loxodonta</taxon>
    </lineage>
</organism>
<dbReference type="InterPro" id="IPR052387">
    <property type="entry name" value="Fibrocystin"/>
</dbReference>
<dbReference type="Proteomes" id="UP000007646">
    <property type="component" value="Unassembled WGS sequence"/>
</dbReference>
<protein>
    <submittedName>
        <fullName evidence="3">Uncharacterized protein</fullName>
    </submittedName>
</protein>
<dbReference type="PANTHER" id="PTHR46769:SF1">
    <property type="entry name" value="FIBROCYSTIN"/>
    <property type="match status" value="1"/>
</dbReference>
<evidence type="ECO:0000313" key="3">
    <source>
        <dbReference type="Ensembl" id="ENSLAFP00000028245.1"/>
    </source>
</evidence>
<name>G3UK86_LOXAF</name>
<dbReference type="InParanoid" id="G3UK86"/>
<evidence type="ECO:0000313" key="4">
    <source>
        <dbReference type="Proteomes" id="UP000007646"/>
    </source>
</evidence>
<proteinExistence type="predicted"/>
<dbReference type="STRING" id="9785.ENSLAFP00000028245"/>
<reference evidence="3" key="3">
    <citation type="submission" date="2025-09" db="UniProtKB">
        <authorList>
            <consortium name="Ensembl"/>
        </authorList>
    </citation>
    <scope>IDENTIFICATION</scope>
    <source>
        <strain evidence="3">Isolate ISIS603380</strain>
    </source>
</reference>
<dbReference type="OMA" id="SIPCDIF"/>
<reference evidence="3" key="2">
    <citation type="submission" date="2025-08" db="UniProtKB">
        <authorList>
            <consortium name="Ensembl"/>
        </authorList>
    </citation>
    <scope>IDENTIFICATION</scope>
    <source>
        <strain evidence="3">Isolate ISIS603380</strain>
    </source>
</reference>
<evidence type="ECO:0000256" key="2">
    <source>
        <dbReference type="SAM" id="SignalP"/>
    </source>
</evidence>
<sequence>KMTVWLIFLISIEGLLLIVPGLSLHIEPEEGSLAGGTWITVIFDGLELDLLYPSNGSQLEINLVNMVVPALPAIPCDISPVFLHLPVVVCQIRSLLSEAHEGLYYLDVHSGGQVVSSQSLGPCDSCTFKSTPKSLLQALTSLNNSQKVYQAAGGCGFLILICLFSSP</sequence>
<reference evidence="3 4" key="1">
    <citation type="submission" date="2009-06" db="EMBL/GenBank/DDBJ databases">
        <title>The Genome Sequence of Loxodonta africana (African elephant).</title>
        <authorList>
            <person name="Di Palma F."/>
            <person name="Heiman D."/>
            <person name="Young S."/>
            <person name="Johnson J."/>
            <person name="Lander E.S."/>
            <person name="Lindblad-Toh K."/>
        </authorList>
    </citation>
    <scope>NUCLEOTIDE SEQUENCE [LARGE SCALE GENOMIC DNA]</scope>
    <source>
        <strain evidence="3 4">Isolate ISIS603380</strain>
    </source>
</reference>
<feature type="chain" id="PRO_5003456860" evidence="2">
    <location>
        <begin position="24"/>
        <end position="167"/>
    </location>
</feature>
<dbReference type="eggNOG" id="ENOG502QR85">
    <property type="taxonomic scope" value="Eukaryota"/>
</dbReference>
<dbReference type="PANTHER" id="PTHR46769">
    <property type="entry name" value="POLYCYSTIC KIDNEY AND HEPATIC DISEASE 1 (AUTOSOMAL RECESSIVE)-LIKE 1"/>
    <property type="match status" value="1"/>
</dbReference>
<accession>G3UK86</accession>
<dbReference type="AlphaFoldDB" id="G3UK86"/>
<dbReference type="Ensembl" id="ENSLAFT00000034267.1">
    <property type="protein sequence ID" value="ENSLAFP00000028245.1"/>
    <property type="gene ID" value="ENSLAFG00000031836.1"/>
</dbReference>